<reference evidence="1 2" key="1">
    <citation type="submission" date="2024-06" db="EMBL/GenBank/DDBJ databases">
        <authorList>
            <person name="Woo H."/>
        </authorList>
    </citation>
    <scope>NUCLEOTIDE SEQUENCE [LARGE SCALE GENOMIC DNA]</scope>
    <source>
        <strain evidence="1 2">S2-g</strain>
    </source>
</reference>
<dbReference type="Proteomes" id="UP001556170">
    <property type="component" value="Unassembled WGS sequence"/>
</dbReference>
<dbReference type="EMBL" id="JBFOHL010000007">
    <property type="protein sequence ID" value="MEW9624371.1"/>
    <property type="molecule type" value="Genomic_DNA"/>
</dbReference>
<comment type="caution">
    <text evidence="1">The sequence shown here is derived from an EMBL/GenBank/DDBJ whole genome shotgun (WGS) entry which is preliminary data.</text>
</comment>
<organism evidence="1 2">
    <name type="scientific">Rhodanobacter geophilus</name>
    <dbReference type="NCBI Taxonomy" id="3162488"/>
    <lineage>
        <taxon>Bacteria</taxon>
        <taxon>Pseudomonadati</taxon>
        <taxon>Pseudomonadota</taxon>
        <taxon>Gammaproteobacteria</taxon>
        <taxon>Lysobacterales</taxon>
        <taxon>Rhodanobacteraceae</taxon>
        <taxon>Rhodanobacter</taxon>
    </lineage>
</organism>
<evidence type="ECO:0000313" key="1">
    <source>
        <dbReference type="EMBL" id="MEW9624371.1"/>
    </source>
</evidence>
<sequence length="75" mass="8536">MLRSGMDIPACSEIASMPADALFPFLIDWMWESPSELIPSNEQIAQVRALLLQRHDADQSEVQRLVDECDAYLKE</sequence>
<gene>
    <name evidence="1" type="ORF">ABQJ56_09015</name>
</gene>
<keyword evidence="2" id="KW-1185">Reference proteome</keyword>
<protein>
    <submittedName>
        <fullName evidence="1">Uncharacterized protein</fullName>
    </submittedName>
</protein>
<proteinExistence type="predicted"/>
<dbReference type="RefSeq" id="WP_367844680.1">
    <property type="nucleotide sequence ID" value="NZ_JBFOHL010000007.1"/>
</dbReference>
<evidence type="ECO:0000313" key="2">
    <source>
        <dbReference type="Proteomes" id="UP001556170"/>
    </source>
</evidence>
<name>A0ABV3QPU3_9GAMM</name>
<accession>A0ABV3QPU3</accession>